<keyword evidence="2 5" id="KW-0479">Metal-binding</keyword>
<dbReference type="InterPro" id="IPR036400">
    <property type="entry name" value="Cyt_B5-like_heme/steroid_sf"/>
</dbReference>
<keyword evidence="8" id="KW-1185">Reference proteome</keyword>
<dbReference type="PANTHER" id="PTHR19359">
    <property type="entry name" value="CYTOCHROME B5"/>
    <property type="match status" value="1"/>
</dbReference>
<feature type="domain" description="Cytochrome b5 heme-binding" evidence="6">
    <location>
        <begin position="7"/>
        <end position="82"/>
    </location>
</feature>
<accession>A0A7R9PX14</accession>
<reference evidence="7" key="1">
    <citation type="submission" date="2020-11" db="EMBL/GenBank/DDBJ databases">
        <authorList>
            <person name="Tran Van P."/>
        </authorList>
    </citation>
    <scope>NUCLEOTIDE SEQUENCE</scope>
</reference>
<evidence type="ECO:0000256" key="2">
    <source>
        <dbReference type="ARBA" id="ARBA00022723"/>
    </source>
</evidence>
<dbReference type="Pfam" id="PF00173">
    <property type="entry name" value="Cyt-b5"/>
    <property type="match status" value="1"/>
</dbReference>
<dbReference type="AlphaFoldDB" id="A0A7R9PX14"/>
<dbReference type="GO" id="GO:0020037">
    <property type="term" value="F:heme binding"/>
    <property type="evidence" value="ECO:0007669"/>
    <property type="project" value="UniProtKB-UniRule"/>
</dbReference>
<dbReference type="Proteomes" id="UP000759131">
    <property type="component" value="Unassembled WGS sequence"/>
</dbReference>
<sequence length="84" mass="9173">MSDNKSAKSYTIDEVAKHKTKDSLWIIISGEVFDVTKFVAKHPGGCDPIMNFAGKDATTGFVGTHSDNADKLKTQYKIGVIKKP</sequence>
<evidence type="ECO:0000259" key="6">
    <source>
        <dbReference type="PROSITE" id="PS50255"/>
    </source>
</evidence>
<dbReference type="PRINTS" id="PR00363">
    <property type="entry name" value="CYTOCHROMEB5"/>
</dbReference>
<evidence type="ECO:0000256" key="5">
    <source>
        <dbReference type="RuleBase" id="RU362121"/>
    </source>
</evidence>
<dbReference type="InterPro" id="IPR001199">
    <property type="entry name" value="Cyt_B5-like_heme/steroid-bd"/>
</dbReference>
<dbReference type="PROSITE" id="PS00191">
    <property type="entry name" value="CYTOCHROME_B5_1"/>
    <property type="match status" value="1"/>
</dbReference>
<evidence type="ECO:0000313" key="7">
    <source>
        <dbReference type="EMBL" id="CAD7623484.1"/>
    </source>
</evidence>
<dbReference type="EMBL" id="CAJPIZ010001684">
    <property type="protein sequence ID" value="CAG2103914.1"/>
    <property type="molecule type" value="Genomic_DNA"/>
</dbReference>
<keyword evidence="3 5" id="KW-0408">Iron</keyword>
<name>A0A7R9PX14_9ACAR</name>
<dbReference type="Gene3D" id="3.10.120.10">
    <property type="entry name" value="Cytochrome b5-like heme/steroid binding domain"/>
    <property type="match status" value="1"/>
</dbReference>
<evidence type="ECO:0000313" key="8">
    <source>
        <dbReference type="Proteomes" id="UP000759131"/>
    </source>
</evidence>
<dbReference type="InterPro" id="IPR018506">
    <property type="entry name" value="Cyt_B5_heme-BS"/>
</dbReference>
<dbReference type="FunFam" id="3.10.120.10:FF:000007">
    <property type="entry name" value="Sulfite oxidase, mitochondrial"/>
    <property type="match status" value="1"/>
</dbReference>
<dbReference type="GO" id="GO:0016020">
    <property type="term" value="C:membrane"/>
    <property type="evidence" value="ECO:0007669"/>
    <property type="project" value="TreeGrafter"/>
</dbReference>
<dbReference type="GO" id="GO:0046872">
    <property type="term" value="F:metal ion binding"/>
    <property type="evidence" value="ECO:0007669"/>
    <property type="project" value="UniProtKB-UniRule"/>
</dbReference>
<evidence type="ECO:0000256" key="4">
    <source>
        <dbReference type="ARBA" id="ARBA00038168"/>
    </source>
</evidence>
<comment type="similarity">
    <text evidence="4 5">Belongs to the cytochrome b5 family.</text>
</comment>
<dbReference type="PANTHER" id="PTHR19359:SF95">
    <property type="entry name" value="CYTOCHROME B5 TYPE B"/>
    <property type="match status" value="1"/>
</dbReference>
<evidence type="ECO:0000256" key="1">
    <source>
        <dbReference type="ARBA" id="ARBA00022617"/>
    </source>
</evidence>
<organism evidence="7">
    <name type="scientific">Medioppia subpectinata</name>
    <dbReference type="NCBI Taxonomy" id="1979941"/>
    <lineage>
        <taxon>Eukaryota</taxon>
        <taxon>Metazoa</taxon>
        <taxon>Ecdysozoa</taxon>
        <taxon>Arthropoda</taxon>
        <taxon>Chelicerata</taxon>
        <taxon>Arachnida</taxon>
        <taxon>Acari</taxon>
        <taxon>Acariformes</taxon>
        <taxon>Sarcoptiformes</taxon>
        <taxon>Oribatida</taxon>
        <taxon>Brachypylina</taxon>
        <taxon>Oppioidea</taxon>
        <taxon>Oppiidae</taxon>
        <taxon>Medioppia</taxon>
    </lineage>
</organism>
<protein>
    <recommendedName>
        <fullName evidence="6">Cytochrome b5 heme-binding domain-containing protein</fullName>
    </recommendedName>
</protein>
<proteinExistence type="inferred from homology"/>
<dbReference type="SMART" id="SM01117">
    <property type="entry name" value="Cyt-b5"/>
    <property type="match status" value="1"/>
</dbReference>
<dbReference type="OrthoDB" id="260519at2759"/>
<gene>
    <name evidence="7" type="ORF">OSB1V03_LOCUS3939</name>
</gene>
<dbReference type="PROSITE" id="PS50255">
    <property type="entry name" value="CYTOCHROME_B5_2"/>
    <property type="match status" value="1"/>
</dbReference>
<evidence type="ECO:0000256" key="3">
    <source>
        <dbReference type="ARBA" id="ARBA00023004"/>
    </source>
</evidence>
<keyword evidence="1 5" id="KW-0349">Heme</keyword>
<dbReference type="InterPro" id="IPR050668">
    <property type="entry name" value="Cytochrome_b5"/>
</dbReference>
<dbReference type="SUPFAM" id="SSF55856">
    <property type="entry name" value="Cytochrome b5-like heme/steroid binding domain"/>
    <property type="match status" value="1"/>
</dbReference>
<dbReference type="EMBL" id="OC856259">
    <property type="protein sequence ID" value="CAD7623484.1"/>
    <property type="molecule type" value="Genomic_DNA"/>
</dbReference>